<gene>
    <name evidence="4" type="ORF">E1757_26415</name>
</gene>
<dbReference type="InterPro" id="IPR052913">
    <property type="entry name" value="Glycopeptide_resist_protein"/>
</dbReference>
<dbReference type="Pfam" id="PF12229">
    <property type="entry name" value="PG_binding_4"/>
    <property type="match status" value="1"/>
</dbReference>
<evidence type="ECO:0000256" key="1">
    <source>
        <dbReference type="ARBA" id="ARBA00022729"/>
    </source>
</evidence>
<dbReference type="PANTHER" id="PTHR35788">
    <property type="entry name" value="EXPORTED PROTEIN-RELATED"/>
    <property type="match status" value="1"/>
</dbReference>
<dbReference type="Pfam" id="PF07501">
    <property type="entry name" value="G5"/>
    <property type="match status" value="1"/>
</dbReference>
<sequence length="488" mass="53961">MIDRWKVGGLSVTELERQLTHKKELLLLQTVRLVSTRPEAAVPPADWTLEQLGLDVQIQAVVDKLQPLRAGSPFQRAMYRWKLRDEHWALAFEFDPAKLQATLKRGFPDLYNKQPIDAQRIIGPNDTVSYVPESAVLRIDEADLLQKLRNVVPTLDNVAWTAGLQEKSGSPQSEAKEAGHASRPKTVPAAETKPDAVQAAAGVPRIVIPIGFNKQEPGVTVRMLQAQGIERKISEFSTVFPPNGEGRLYNIRSTASSIHDQLLKPGDVFDYAPYIAATEAKFGFREAPVILNGKLVPGIGGGICQVSSTLYNAVLRAGLEIVERRNHSLPVSYVPMGQDATFASGYINFKFRNTTGGYLLIRTATDDQKLTVKLFGQIPAELTYTIESQTVETLPIPFKYVVNQTLKNGKQQKISEGKPGYIVETYRTKLQNGVPISRERISRDTYSAQPTVIARNRNGIPPGQDIQPPSPQPQTPLLEDGVKGPLFR</sequence>
<dbReference type="InterPro" id="IPR022029">
    <property type="entry name" value="YoaR-like_PG-bd"/>
</dbReference>
<keyword evidence="5" id="KW-1185">Reference proteome</keyword>
<feature type="domain" description="G5" evidence="3">
    <location>
        <begin position="379"/>
        <end position="459"/>
    </location>
</feature>
<evidence type="ECO:0000313" key="4">
    <source>
        <dbReference type="EMBL" id="TDF93593.1"/>
    </source>
</evidence>
<dbReference type="Pfam" id="PF04294">
    <property type="entry name" value="VanW"/>
    <property type="match status" value="1"/>
</dbReference>
<dbReference type="AlphaFoldDB" id="A0A4R5KEC8"/>
<accession>A0A4R5KEC8</accession>
<dbReference type="Gene3D" id="2.20.230.10">
    <property type="entry name" value="Resuscitation-promoting factor rpfb"/>
    <property type="match status" value="1"/>
</dbReference>
<dbReference type="InterPro" id="IPR007391">
    <property type="entry name" value="Vancomycin_resist_VanW"/>
</dbReference>
<dbReference type="OrthoDB" id="9813301at2"/>
<reference evidence="4 5" key="1">
    <citation type="submission" date="2019-03" db="EMBL/GenBank/DDBJ databases">
        <title>This is whole genome sequence of Paenibacillus sp MS74 strain.</title>
        <authorList>
            <person name="Trinh H.N."/>
        </authorList>
    </citation>
    <scope>NUCLEOTIDE SEQUENCE [LARGE SCALE GENOMIC DNA]</scope>
    <source>
        <strain evidence="4 5">MS74</strain>
    </source>
</reference>
<evidence type="ECO:0000259" key="3">
    <source>
        <dbReference type="PROSITE" id="PS51109"/>
    </source>
</evidence>
<dbReference type="SMART" id="SM01208">
    <property type="entry name" value="G5"/>
    <property type="match status" value="1"/>
</dbReference>
<dbReference type="Proteomes" id="UP000295636">
    <property type="component" value="Unassembled WGS sequence"/>
</dbReference>
<dbReference type="EMBL" id="SMRT01000016">
    <property type="protein sequence ID" value="TDF93593.1"/>
    <property type="molecule type" value="Genomic_DNA"/>
</dbReference>
<proteinExistence type="predicted"/>
<dbReference type="InterPro" id="IPR011098">
    <property type="entry name" value="G5_dom"/>
</dbReference>
<comment type="caution">
    <text evidence="4">The sequence shown here is derived from an EMBL/GenBank/DDBJ whole genome shotgun (WGS) entry which is preliminary data.</text>
</comment>
<name>A0A4R5KEC8_9BACL</name>
<protein>
    <recommendedName>
        <fullName evidence="3">G5 domain-containing protein</fullName>
    </recommendedName>
</protein>
<feature type="region of interest" description="Disordered" evidence="2">
    <location>
        <begin position="455"/>
        <end position="488"/>
    </location>
</feature>
<dbReference type="PANTHER" id="PTHR35788:SF1">
    <property type="entry name" value="EXPORTED PROTEIN"/>
    <property type="match status" value="1"/>
</dbReference>
<feature type="region of interest" description="Disordered" evidence="2">
    <location>
        <begin position="163"/>
        <end position="192"/>
    </location>
</feature>
<dbReference type="PROSITE" id="PS51109">
    <property type="entry name" value="G5"/>
    <property type="match status" value="1"/>
</dbReference>
<evidence type="ECO:0000256" key="2">
    <source>
        <dbReference type="SAM" id="MobiDB-lite"/>
    </source>
</evidence>
<keyword evidence="1" id="KW-0732">Signal</keyword>
<evidence type="ECO:0000313" key="5">
    <source>
        <dbReference type="Proteomes" id="UP000295636"/>
    </source>
</evidence>
<organism evidence="4 5">
    <name type="scientific">Paenibacillus piri</name>
    <dbReference type="NCBI Taxonomy" id="2547395"/>
    <lineage>
        <taxon>Bacteria</taxon>
        <taxon>Bacillati</taxon>
        <taxon>Bacillota</taxon>
        <taxon>Bacilli</taxon>
        <taxon>Bacillales</taxon>
        <taxon>Paenibacillaceae</taxon>
        <taxon>Paenibacillus</taxon>
    </lineage>
</organism>